<dbReference type="OrthoDB" id="26681at2759"/>
<dbReference type="SMART" id="SM01026">
    <property type="entry name" value="Beach"/>
    <property type="match status" value="1"/>
</dbReference>
<dbReference type="InterPro" id="IPR036322">
    <property type="entry name" value="WD40_repeat_dom_sf"/>
</dbReference>
<dbReference type="FunFam" id="1.10.1540.10:FF:000001">
    <property type="entry name" value="neurobeachin isoform X1"/>
    <property type="match status" value="1"/>
</dbReference>
<evidence type="ECO:0000256" key="1">
    <source>
        <dbReference type="ARBA" id="ARBA00022574"/>
    </source>
</evidence>
<evidence type="ECO:0000313" key="7">
    <source>
        <dbReference type="EMBL" id="KAJ7351143.1"/>
    </source>
</evidence>
<protein>
    <recommendedName>
        <fullName evidence="9">Protein FAN</fullName>
    </recommendedName>
</protein>
<dbReference type="PROSITE" id="PS50197">
    <property type="entry name" value="BEACH"/>
    <property type="match status" value="1"/>
</dbReference>
<dbReference type="InterPro" id="IPR050865">
    <property type="entry name" value="BEACH_Domain"/>
</dbReference>
<feature type="repeat" description="WD" evidence="3">
    <location>
        <begin position="712"/>
        <end position="753"/>
    </location>
</feature>
<evidence type="ECO:0000259" key="5">
    <source>
        <dbReference type="PROSITE" id="PS50197"/>
    </source>
</evidence>
<dbReference type="SUPFAM" id="SSF50729">
    <property type="entry name" value="PH domain-like"/>
    <property type="match status" value="1"/>
</dbReference>
<dbReference type="AlphaFoldDB" id="A0A9W9YJM3"/>
<comment type="caution">
    <text evidence="7">The sequence shown here is derived from an EMBL/GenBank/DDBJ whole genome shotgun (WGS) entry which is preliminary data.</text>
</comment>
<keyword evidence="8" id="KW-1185">Reference proteome</keyword>
<dbReference type="CDD" id="cd06071">
    <property type="entry name" value="Beach"/>
    <property type="match status" value="1"/>
</dbReference>
<dbReference type="EMBL" id="MU827361">
    <property type="protein sequence ID" value="KAJ7351143.1"/>
    <property type="molecule type" value="Genomic_DNA"/>
</dbReference>
<dbReference type="Gene3D" id="2.130.10.10">
    <property type="entry name" value="YVTN repeat-like/Quinoprotein amine dehydrogenase"/>
    <property type="match status" value="2"/>
</dbReference>
<dbReference type="InterPro" id="IPR011993">
    <property type="entry name" value="PH-like_dom_sf"/>
</dbReference>
<keyword evidence="2" id="KW-0677">Repeat</keyword>
<name>A0A9W9YJM3_9CNID</name>
<dbReference type="PROSITE" id="PS50082">
    <property type="entry name" value="WD_REPEATS_2"/>
    <property type="match status" value="5"/>
</dbReference>
<keyword evidence="1 3" id="KW-0853">WD repeat</keyword>
<dbReference type="InterPro" id="IPR057496">
    <property type="entry name" value="FAN-like_PH"/>
</dbReference>
<feature type="repeat" description="WD" evidence="3">
    <location>
        <begin position="886"/>
        <end position="927"/>
    </location>
</feature>
<feature type="compositionally biased region" description="Low complexity" evidence="4">
    <location>
        <begin position="627"/>
        <end position="640"/>
    </location>
</feature>
<dbReference type="SUPFAM" id="SSF81837">
    <property type="entry name" value="BEACH domain"/>
    <property type="match status" value="1"/>
</dbReference>
<dbReference type="Gene3D" id="1.10.1540.10">
    <property type="entry name" value="BEACH domain"/>
    <property type="match status" value="1"/>
</dbReference>
<feature type="repeat" description="WD" evidence="3">
    <location>
        <begin position="796"/>
        <end position="826"/>
    </location>
</feature>
<evidence type="ECO:0000256" key="2">
    <source>
        <dbReference type="ARBA" id="ARBA00022737"/>
    </source>
</evidence>
<dbReference type="CDD" id="cd01201">
    <property type="entry name" value="PH_BEACH"/>
    <property type="match status" value="1"/>
</dbReference>
<evidence type="ECO:0000256" key="3">
    <source>
        <dbReference type="PROSITE-ProRule" id="PRU00221"/>
    </source>
</evidence>
<dbReference type="SMART" id="SM00320">
    <property type="entry name" value="WD40"/>
    <property type="match status" value="7"/>
</dbReference>
<dbReference type="Pfam" id="PF02138">
    <property type="entry name" value="Beach"/>
    <property type="match status" value="1"/>
</dbReference>
<feature type="domain" description="BEACH" evidence="5">
    <location>
        <begin position="336"/>
        <end position="621"/>
    </location>
</feature>
<dbReference type="InterPro" id="IPR023362">
    <property type="entry name" value="PH-BEACH_dom"/>
</dbReference>
<dbReference type="InterPro" id="IPR036372">
    <property type="entry name" value="BEACH_dom_sf"/>
</dbReference>
<dbReference type="InterPro" id="IPR015943">
    <property type="entry name" value="WD40/YVTN_repeat-like_dom_sf"/>
</dbReference>
<dbReference type="PANTHER" id="PTHR13743">
    <property type="entry name" value="BEIGE/BEACH-RELATED"/>
    <property type="match status" value="1"/>
</dbReference>
<organism evidence="7 8">
    <name type="scientific">Desmophyllum pertusum</name>
    <dbReference type="NCBI Taxonomy" id="174260"/>
    <lineage>
        <taxon>Eukaryota</taxon>
        <taxon>Metazoa</taxon>
        <taxon>Cnidaria</taxon>
        <taxon>Anthozoa</taxon>
        <taxon>Hexacorallia</taxon>
        <taxon>Scleractinia</taxon>
        <taxon>Caryophylliina</taxon>
        <taxon>Caryophylliidae</taxon>
        <taxon>Desmophyllum</taxon>
    </lineage>
</organism>
<dbReference type="PROSITE" id="PS50294">
    <property type="entry name" value="WD_REPEATS_REGION"/>
    <property type="match status" value="3"/>
</dbReference>
<reference evidence="7" key="1">
    <citation type="submission" date="2023-01" db="EMBL/GenBank/DDBJ databases">
        <title>Genome assembly of the deep-sea coral Lophelia pertusa.</title>
        <authorList>
            <person name="Herrera S."/>
            <person name="Cordes E."/>
        </authorList>
    </citation>
    <scope>NUCLEOTIDE SEQUENCE</scope>
    <source>
        <strain evidence="7">USNM1676648</strain>
        <tissue evidence="7">Polyp</tissue>
    </source>
</reference>
<dbReference type="InterPro" id="IPR001680">
    <property type="entry name" value="WD40_rpt"/>
</dbReference>
<feature type="domain" description="BEACH-type PH" evidence="6">
    <location>
        <begin position="237"/>
        <end position="332"/>
    </location>
</feature>
<dbReference type="Pfam" id="PF00400">
    <property type="entry name" value="WD40"/>
    <property type="match status" value="6"/>
</dbReference>
<dbReference type="SUPFAM" id="SSF50978">
    <property type="entry name" value="WD40 repeat-like"/>
    <property type="match status" value="1"/>
</dbReference>
<feature type="repeat" description="WD" evidence="3">
    <location>
        <begin position="967"/>
        <end position="1002"/>
    </location>
</feature>
<dbReference type="Gene3D" id="2.30.29.30">
    <property type="entry name" value="Pleckstrin-homology domain (PH domain)/Phosphotyrosine-binding domain (PTB)"/>
    <property type="match status" value="1"/>
</dbReference>
<dbReference type="PROSITE" id="PS00678">
    <property type="entry name" value="WD_REPEATS_1"/>
    <property type="match status" value="1"/>
</dbReference>
<evidence type="ECO:0000259" key="6">
    <source>
        <dbReference type="PROSITE" id="PS51783"/>
    </source>
</evidence>
<accession>A0A9W9YJM3</accession>
<dbReference type="Proteomes" id="UP001163046">
    <property type="component" value="Unassembled WGS sequence"/>
</dbReference>
<dbReference type="CDD" id="cd00200">
    <property type="entry name" value="WD40"/>
    <property type="match status" value="1"/>
</dbReference>
<feature type="repeat" description="WD" evidence="3">
    <location>
        <begin position="844"/>
        <end position="885"/>
    </location>
</feature>
<dbReference type="PRINTS" id="PR00320">
    <property type="entry name" value="GPROTEINBRPT"/>
</dbReference>
<evidence type="ECO:0008006" key="9">
    <source>
        <dbReference type="Google" id="ProtNLM"/>
    </source>
</evidence>
<dbReference type="Pfam" id="PF14844">
    <property type="entry name" value="PH_BEACH"/>
    <property type="match status" value="1"/>
</dbReference>
<dbReference type="InterPro" id="IPR000409">
    <property type="entry name" value="BEACH_dom"/>
</dbReference>
<gene>
    <name evidence="7" type="ORF">OS493_036345</name>
</gene>
<dbReference type="PANTHER" id="PTHR13743:SF123">
    <property type="entry name" value="PROTEIN FAN"/>
    <property type="match status" value="1"/>
</dbReference>
<dbReference type="PROSITE" id="PS51783">
    <property type="entry name" value="PH_BEACH"/>
    <property type="match status" value="1"/>
</dbReference>
<feature type="region of interest" description="Disordered" evidence="4">
    <location>
        <begin position="620"/>
        <end position="659"/>
    </location>
</feature>
<evidence type="ECO:0000313" key="8">
    <source>
        <dbReference type="Proteomes" id="UP001163046"/>
    </source>
</evidence>
<dbReference type="Pfam" id="PF25400">
    <property type="entry name" value="PH_FAN"/>
    <property type="match status" value="1"/>
</dbReference>
<evidence type="ECO:0000256" key="4">
    <source>
        <dbReference type="SAM" id="MobiDB-lite"/>
    </source>
</evidence>
<dbReference type="InterPro" id="IPR020472">
    <property type="entry name" value="WD40_PAC1"/>
</dbReference>
<sequence>MFGDCFPCLAATTVGNNVRGSVHTLADKSMALWDKVRKRLGNSDNSAGCSCGREYPNSEGVFYEDYFTRFSLLLLEPGEIYFEDFSVFHYPCEVPEEEAIKRKQRGRLKICSKSILFDPIDTSYPILKFPLRECISISHWSGSLMSRIDTKGDVLAIESKQVIEMKEGNTIAPYTFRREKTKYLFSFNFVALNFVLPQLEQLHRASTLMPADQQAMINSIVQSRQARVTFNTSWLEDLHEKIVMETMAKRITPLVCNPGRIMLTSSRLYFQPFNNADPCPVVKCKLSKICRVVKRRYLLRHVGIEVFSTDGSHMYLIFNSQKERDLFYEQIVQQPEVELEDTRQENMTLRWQNGAISNFEYLMYLNSLADRSFNDLTQYPVFPWVLADYKSAELDLNQQETFRELSKPIGALNEVRLAQLKERCKDMPDPKFLYGSHYSTPGYVLYYLVRVAPEFMLCLQGGKFDQPDRLFNSIGETWENVLTGHADVKELIPEFFQSSGEFLLNSQSLPLGCKQDKTKVMDVELPCWAKDSEDFIRKNREALECAYVSERLHNWIDLIFGYKQRGYEAWQADNVFYYLTYEGAVDLDAIEEPNERASLEAQILEFGQTPKQLFVSPHPQKLVTGASPSPSSNPAPISSSVLNGESPGSEPDTQSAGNVPVIKVNVDFDEVFSNNHSQWTNMDKLQQATCHKLHKEDASSCSVNVNITNSQLTRHRSTVTSVRLSKDCKNVFSVSQDTQLKMYSLETQQQVRGINLSSMALSSCAIMPDSKTIIVGSWDNKIYIYSVEYGRVVDTKAGHDDAISCLCWNDGILVTASWDSTVKVWKFFPEPDGKKPSPPEILAELEHDTEVNSVDLDPTNTLVVTGTMDGTVMLWNIDQQAVISHHPIHKETVNSVLFSPDGQRILSCGADHFMRVLDVHTGTEVYSKDVGEEIRCAVWDGQMVLAGGESGYLQIWDLINVQEICRITAHEGAIRCIDVSSDGCTVVTGGEDGQVIMWKLHV</sequence>
<dbReference type="InterPro" id="IPR019775">
    <property type="entry name" value="WD40_repeat_CS"/>
</dbReference>
<proteinExistence type="predicted"/>